<gene>
    <name evidence="2" type="ORF">GQ43DRAFT_192728</name>
</gene>
<organism evidence="2 3">
    <name type="scientific">Delitschia confertaspora ATCC 74209</name>
    <dbReference type="NCBI Taxonomy" id="1513339"/>
    <lineage>
        <taxon>Eukaryota</taxon>
        <taxon>Fungi</taxon>
        <taxon>Dikarya</taxon>
        <taxon>Ascomycota</taxon>
        <taxon>Pezizomycotina</taxon>
        <taxon>Dothideomycetes</taxon>
        <taxon>Pleosporomycetidae</taxon>
        <taxon>Pleosporales</taxon>
        <taxon>Delitschiaceae</taxon>
        <taxon>Delitschia</taxon>
    </lineage>
</organism>
<feature type="transmembrane region" description="Helical" evidence="1">
    <location>
        <begin position="67"/>
        <end position="90"/>
    </location>
</feature>
<keyword evidence="1" id="KW-0472">Membrane</keyword>
<accession>A0A9P4MSK1</accession>
<comment type="caution">
    <text evidence="2">The sequence shown here is derived from an EMBL/GenBank/DDBJ whole genome shotgun (WGS) entry which is preliminary data.</text>
</comment>
<keyword evidence="1" id="KW-0812">Transmembrane</keyword>
<dbReference type="SUPFAM" id="SSF48264">
    <property type="entry name" value="Cytochrome P450"/>
    <property type="match status" value="1"/>
</dbReference>
<evidence type="ECO:0000256" key="1">
    <source>
        <dbReference type="SAM" id="Phobius"/>
    </source>
</evidence>
<dbReference type="Proteomes" id="UP000799536">
    <property type="component" value="Unassembled WGS sequence"/>
</dbReference>
<sequence>MAARNYQSNTYIQSGLLWRELLPDDKTSITIDVHVIPHGTWVGIHVYSLYNNEKYFPDLFVFKPERWLLHNLCSGSNFFFTVFPLVILYMEMDSFCAFGI</sequence>
<dbReference type="GO" id="GO:0005506">
    <property type="term" value="F:iron ion binding"/>
    <property type="evidence" value="ECO:0007669"/>
    <property type="project" value="InterPro"/>
</dbReference>
<evidence type="ECO:0000313" key="3">
    <source>
        <dbReference type="Proteomes" id="UP000799536"/>
    </source>
</evidence>
<dbReference type="GO" id="GO:0004497">
    <property type="term" value="F:monooxygenase activity"/>
    <property type="evidence" value="ECO:0007669"/>
    <property type="project" value="InterPro"/>
</dbReference>
<name>A0A9P4MSK1_9PLEO</name>
<keyword evidence="3" id="KW-1185">Reference proteome</keyword>
<reference evidence="2" key="1">
    <citation type="journal article" date="2020" name="Stud. Mycol.">
        <title>101 Dothideomycetes genomes: a test case for predicting lifestyles and emergence of pathogens.</title>
        <authorList>
            <person name="Haridas S."/>
            <person name="Albert R."/>
            <person name="Binder M."/>
            <person name="Bloem J."/>
            <person name="Labutti K."/>
            <person name="Salamov A."/>
            <person name="Andreopoulos B."/>
            <person name="Baker S."/>
            <person name="Barry K."/>
            <person name="Bills G."/>
            <person name="Bluhm B."/>
            <person name="Cannon C."/>
            <person name="Castanera R."/>
            <person name="Culley D."/>
            <person name="Daum C."/>
            <person name="Ezra D."/>
            <person name="Gonzalez J."/>
            <person name="Henrissat B."/>
            <person name="Kuo A."/>
            <person name="Liang C."/>
            <person name="Lipzen A."/>
            <person name="Lutzoni F."/>
            <person name="Magnuson J."/>
            <person name="Mondo S."/>
            <person name="Nolan M."/>
            <person name="Ohm R."/>
            <person name="Pangilinan J."/>
            <person name="Park H.-J."/>
            <person name="Ramirez L."/>
            <person name="Alfaro M."/>
            <person name="Sun H."/>
            <person name="Tritt A."/>
            <person name="Yoshinaga Y."/>
            <person name="Zwiers L.-H."/>
            <person name="Turgeon B."/>
            <person name="Goodwin S."/>
            <person name="Spatafora J."/>
            <person name="Crous P."/>
            <person name="Grigoriev I."/>
        </authorList>
    </citation>
    <scope>NUCLEOTIDE SEQUENCE</scope>
    <source>
        <strain evidence="2">ATCC 74209</strain>
    </source>
</reference>
<dbReference type="Gene3D" id="1.10.630.10">
    <property type="entry name" value="Cytochrome P450"/>
    <property type="match status" value="1"/>
</dbReference>
<keyword evidence="1" id="KW-1133">Transmembrane helix</keyword>
<dbReference type="InterPro" id="IPR036396">
    <property type="entry name" value="Cyt_P450_sf"/>
</dbReference>
<dbReference type="OrthoDB" id="1470350at2759"/>
<dbReference type="EMBL" id="ML993881">
    <property type="protein sequence ID" value="KAF2204249.1"/>
    <property type="molecule type" value="Genomic_DNA"/>
</dbReference>
<proteinExistence type="predicted"/>
<dbReference type="AlphaFoldDB" id="A0A9P4MSK1"/>
<dbReference type="GO" id="GO:0016705">
    <property type="term" value="F:oxidoreductase activity, acting on paired donors, with incorporation or reduction of molecular oxygen"/>
    <property type="evidence" value="ECO:0007669"/>
    <property type="project" value="InterPro"/>
</dbReference>
<evidence type="ECO:0000313" key="2">
    <source>
        <dbReference type="EMBL" id="KAF2204249.1"/>
    </source>
</evidence>
<dbReference type="GO" id="GO:0020037">
    <property type="term" value="F:heme binding"/>
    <property type="evidence" value="ECO:0007669"/>
    <property type="project" value="InterPro"/>
</dbReference>
<dbReference type="Pfam" id="PF00067">
    <property type="entry name" value="p450"/>
    <property type="match status" value="1"/>
</dbReference>
<protein>
    <submittedName>
        <fullName evidence="2">Uncharacterized protein</fullName>
    </submittedName>
</protein>
<dbReference type="InterPro" id="IPR001128">
    <property type="entry name" value="Cyt_P450"/>
</dbReference>